<comment type="caution">
    <text evidence="2">The sequence shown here is derived from an EMBL/GenBank/DDBJ whole genome shotgun (WGS) entry which is preliminary data.</text>
</comment>
<protein>
    <submittedName>
        <fullName evidence="2">Uncharacterized protein</fullName>
    </submittedName>
</protein>
<keyword evidence="3" id="KW-1185">Reference proteome</keyword>
<dbReference type="Proteomes" id="UP000241769">
    <property type="component" value="Unassembled WGS sequence"/>
</dbReference>
<accession>A0A2P6MVA3</accession>
<dbReference type="EMBL" id="MDYQ01000372">
    <property type="protein sequence ID" value="PRP75642.1"/>
    <property type="molecule type" value="Genomic_DNA"/>
</dbReference>
<reference evidence="2 3" key="1">
    <citation type="journal article" date="2018" name="Genome Biol. Evol.">
        <title>Multiple Roots of Fruiting Body Formation in Amoebozoa.</title>
        <authorList>
            <person name="Hillmann F."/>
            <person name="Forbes G."/>
            <person name="Novohradska S."/>
            <person name="Ferling I."/>
            <person name="Riege K."/>
            <person name="Groth M."/>
            <person name="Westermann M."/>
            <person name="Marz M."/>
            <person name="Spaller T."/>
            <person name="Winckler T."/>
            <person name="Schaap P."/>
            <person name="Glockner G."/>
        </authorList>
    </citation>
    <scope>NUCLEOTIDE SEQUENCE [LARGE SCALE GENOMIC DNA]</scope>
    <source>
        <strain evidence="2 3">Jena</strain>
    </source>
</reference>
<evidence type="ECO:0000313" key="2">
    <source>
        <dbReference type="EMBL" id="PRP75642.1"/>
    </source>
</evidence>
<evidence type="ECO:0000313" key="3">
    <source>
        <dbReference type="Proteomes" id="UP000241769"/>
    </source>
</evidence>
<feature type="region of interest" description="Disordered" evidence="1">
    <location>
        <begin position="39"/>
        <end position="58"/>
    </location>
</feature>
<dbReference type="InParanoid" id="A0A2P6MVA3"/>
<name>A0A2P6MVA3_9EUKA</name>
<proteinExistence type="predicted"/>
<evidence type="ECO:0000256" key="1">
    <source>
        <dbReference type="SAM" id="MobiDB-lite"/>
    </source>
</evidence>
<organism evidence="2 3">
    <name type="scientific">Planoprotostelium fungivorum</name>
    <dbReference type="NCBI Taxonomy" id="1890364"/>
    <lineage>
        <taxon>Eukaryota</taxon>
        <taxon>Amoebozoa</taxon>
        <taxon>Evosea</taxon>
        <taxon>Variosea</taxon>
        <taxon>Cavosteliida</taxon>
        <taxon>Cavosteliaceae</taxon>
        <taxon>Planoprotostelium</taxon>
    </lineage>
</organism>
<gene>
    <name evidence="2" type="ORF">PROFUN_08008</name>
</gene>
<feature type="compositionally biased region" description="Basic and acidic residues" evidence="1">
    <location>
        <begin position="39"/>
        <end position="53"/>
    </location>
</feature>
<sequence>MSRRATEVPRHLYRDATTVHSAARRDNSAISVAQHQEERYAVGEEQSDIEKSQPYENEPYPNPYLEKLMGSLLLNWQLILHRTCWKSSRTE</sequence>
<dbReference type="AlphaFoldDB" id="A0A2P6MVA3"/>